<reference evidence="1" key="1">
    <citation type="journal article" date="2014" name="Front. Microbiol.">
        <title>High frequency of phylogenetically diverse reductive dehalogenase-homologous genes in deep subseafloor sedimentary metagenomes.</title>
        <authorList>
            <person name="Kawai M."/>
            <person name="Futagami T."/>
            <person name="Toyoda A."/>
            <person name="Takaki Y."/>
            <person name="Nishi S."/>
            <person name="Hori S."/>
            <person name="Arai W."/>
            <person name="Tsubouchi T."/>
            <person name="Morono Y."/>
            <person name="Uchiyama I."/>
            <person name="Ito T."/>
            <person name="Fujiyama A."/>
            <person name="Inagaki F."/>
            <person name="Takami H."/>
        </authorList>
    </citation>
    <scope>NUCLEOTIDE SEQUENCE</scope>
    <source>
        <strain evidence="1">Expedition CK06-06</strain>
    </source>
</reference>
<dbReference type="InterPro" id="IPR005331">
    <property type="entry name" value="Sulfotransferase"/>
</dbReference>
<accession>X0XQS5</accession>
<gene>
    <name evidence="1" type="ORF">S01H1_84904</name>
</gene>
<evidence type="ECO:0000313" key="1">
    <source>
        <dbReference type="EMBL" id="GAG45519.1"/>
    </source>
</evidence>
<dbReference type="Pfam" id="PF03567">
    <property type="entry name" value="Sulfotransfer_2"/>
    <property type="match status" value="1"/>
</dbReference>
<comment type="caution">
    <text evidence="1">The sequence shown here is derived from an EMBL/GenBank/DDBJ whole genome shotgun (WGS) entry which is preliminary data.</text>
</comment>
<name>X0XQS5_9ZZZZ</name>
<protein>
    <recommendedName>
        <fullName evidence="2">Sulfotransferase domain-containing protein</fullName>
    </recommendedName>
</protein>
<dbReference type="AlphaFoldDB" id="X0XQS5"/>
<organism evidence="1">
    <name type="scientific">marine sediment metagenome</name>
    <dbReference type="NCBI Taxonomy" id="412755"/>
    <lineage>
        <taxon>unclassified sequences</taxon>
        <taxon>metagenomes</taxon>
        <taxon>ecological metagenomes</taxon>
    </lineage>
</organism>
<feature type="non-terminal residue" evidence="1">
    <location>
        <position position="83"/>
    </location>
</feature>
<dbReference type="GO" id="GO:0008146">
    <property type="term" value="F:sulfotransferase activity"/>
    <property type="evidence" value="ECO:0007669"/>
    <property type="project" value="InterPro"/>
</dbReference>
<dbReference type="GO" id="GO:0016020">
    <property type="term" value="C:membrane"/>
    <property type="evidence" value="ECO:0007669"/>
    <property type="project" value="InterPro"/>
</dbReference>
<sequence length="83" mass="9639">MAQSLLTKTNDGRELIHIHIPKNAGMSIWEVVDLPKGTPQDITHRTAYIWRQKLGPERYDAAYSFAVVRHPCDRLLSAWSYFR</sequence>
<evidence type="ECO:0008006" key="2">
    <source>
        <dbReference type="Google" id="ProtNLM"/>
    </source>
</evidence>
<proteinExistence type="predicted"/>
<dbReference type="EMBL" id="BARS01058104">
    <property type="protein sequence ID" value="GAG45519.1"/>
    <property type="molecule type" value="Genomic_DNA"/>
</dbReference>